<evidence type="ECO:0000256" key="5">
    <source>
        <dbReference type="ARBA" id="ARBA00023002"/>
    </source>
</evidence>
<accession>A0A2N3I4G6</accession>
<dbReference type="GO" id="GO:0008379">
    <property type="term" value="F:thioredoxin peroxidase activity"/>
    <property type="evidence" value="ECO:0007669"/>
    <property type="project" value="TreeGrafter"/>
</dbReference>
<evidence type="ECO:0000259" key="12">
    <source>
        <dbReference type="PROSITE" id="PS51352"/>
    </source>
</evidence>
<dbReference type="PROSITE" id="PS51352">
    <property type="entry name" value="THIOREDOXIN_2"/>
    <property type="match status" value="1"/>
</dbReference>
<keyword evidence="4" id="KW-0049">Antioxidant</keyword>
<dbReference type="InterPro" id="IPR013766">
    <property type="entry name" value="Thioredoxin_domain"/>
</dbReference>
<dbReference type="AlphaFoldDB" id="A0A2N3I4G6"/>
<evidence type="ECO:0000256" key="9">
    <source>
        <dbReference type="ARBA" id="ARBA00038489"/>
    </source>
</evidence>
<dbReference type="EMBL" id="MVDD01000002">
    <property type="protein sequence ID" value="PKQ65198.1"/>
    <property type="molecule type" value="Genomic_DNA"/>
</dbReference>
<evidence type="ECO:0000256" key="7">
    <source>
        <dbReference type="ARBA" id="ARBA00023284"/>
    </source>
</evidence>
<evidence type="ECO:0000256" key="4">
    <source>
        <dbReference type="ARBA" id="ARBA00022862"/>
    </source>
</evidence>
<evidence type="ECO:0000256" key="10">
    <source>
        <dbReference type="ARBA" id="ARBA00042639"/>
    </source>
</evidence>
<dbReference type="EC" id="1.11.1.24" evidence="2"/>
<comment type="catalytic activity">
    <reaction evidence="11">
        <text>a hydroperoxide + [thioredoxin]-dithiol = an alcohol + [thioredoxin]-disulfide + H2O</text>
        <dbReference type="Rhea" id="RHEA:62620"/>
        <dbReference type="Rhea" id="RHEA-COMP:10698"/>
        <dbReference type="Rhea" id="RHEA-COMP:10700"/>
        <dbReference type="ChEBI" id="CHEBI:15377"/>
        <dbReference type="ChEBI" id="CHEBI:29950"/>
        <dbReference type="ChEBI" id="CHEBI:30879"/>
        <dbReference type="ChEBI" id="CHEBI:35924"/>
        <dbReference type="ChEBI" id="CHEBI:50058"/>
        <dbReference type="EC" id="1.11.1.24"/>
    </reaction>
</comment>
<dbReference type="InterPro" id="IPR050924">
    <property type="entry name" value="Peroxiredoxin_BCP/PrxQ"/>
</dbReference>
<name>A0A2N3I4G6_9BACT</name>
<dbReference type="Gene3D" id="3.40.30.10">
    <property type="entry name" value="Glutaredoxin"/>
    <property type="match status" value="1"/>
</dbReference>
<dbReference type="PANTHER" id="PTHR42801:SF7">
    <property type="entry name" value="SLL1159 PROTEIN"/>
    <property type="match status" value="1"/>
</dbReference>
<dbReference type="GO" id="GO:0034599">
    <property type="term" value="P:cellular response to oxidative stress"/>
    <property type="evidence" value="ECO:0007669"/>
    <property type="project" value="TreeGrafter"/>
</dbReference>
<sequence>MKTSDESGSLDAKLDERRMEFAKVAPDETKKVYAEGIQAVKKSGILEKALNVGDKVPDFVLNNQMNKSVSLSEELENGPVVLIWYRGGWCPYCNITLHFLQEKLPEFKALGASLIALTPELPDKSISTSEKHELEFSVLSDVDNKVAKEYGVVFELTPEVASIYQKAFNLHDYNGNESNELPLAVTYVVDKEGVIQYAFLDADYRNRAEPEEIISALKKLKLNK</sequence>
<keyword evidence="7" id="KW-0676">Redox-active center</keyword>
<comment type="caution">
    <text evidence="13">The sequence shown here is derived from an EMBL/GenBank/DDBJ whole genome shotgun (WGS) entry which is preliminary data.</text>
</comment>
<dbReference type="InterPro" id="IPR000866">
    <property type="entry name" value="AhpC/TSA"/>
</dbReference>
<reference evidence="13 14" key="1">
    <citation type="journal article" date="2017" name="Front. Microbiol.">
        <title>Labilibaculum manganireducens gen. nov., sp. nov. and Labilibaculum filiforme sp. nov., Novel Bacteroidetes Isolated from Subsurface Sediments of the Baltic Sea.</title>
        <authorList>
            <person name="Vandieken V."/>
            <person name="Marshall I.P."/>
            <person name="Niemann H."/>
            <person name="Engelen B."/>
            <person name="Cypionka H."/>
        </authorList>
    </citation>
    <scope>NUCLEOTIDE SEQUENCE [LARGE SCALE GENOMIC DNA]</scope>
    <source>
        <strain evidence="13 14">59.16B</strain>
    </source>
</reference>
<dbReference type="PANTHER" id="PTHR42801">
    <property type="entry name" value="THIOREDOXIN-DEPENDENT PEROXIDE REDUCTASE"/>
    <property type="match status" value="1"/>
</dbReference>
<evidence type="ECO:0000256" key="8">
    <source>
        <dbReference type="ARBA" id="ARBA00032824"/>
    </source>
</evidence>
<keyword evidence="5" id="KW-0560">Oxidoreductase</keyword>
<evidence type="ECO:0000256" key="1">
    <source>
        <dbReference type="ARBA" id="ARBA00003330"/>
    </source>
</evidence>
<gene>
    <name evidence="13" type="ORF">BZG02_04175</name>
</gene>
<dbReference type="InterPro" id="IPR036249">
    <property type="entry name" value="Thioredoxin-like_sf"/>
</dbReference>
<comment type="function">
    <text evidence="1">Thiol-specific peroxidase that catalyzes the reduction of hydrogen peroxide and organic hydroperoxides to water and alcohols, respectively. Plays a role in cell protection against oxidative stress by detoxifying peroxides and as sensor of hydrogen peroxide-mediated signaling events.</text>
</comment>
<evidence type="ECO:0000256" key="2">
    <source>
        <dbReference type="ARBA" id="ARBA00013017"/>
    </source>
</evidence>
<evidence type="ECO:0000313" key="13">
    <source>
        <dbReference type="EMBL" id="PKQ65198.1"/>
    </source>
</evidence>
<proteinExistence type="inferred from homology"/>
<evidence type="ECO:0000313" key="14">
    <source>
        <dbReference type="Proteomes" id="UP000233535"/>
    </source>
</evidence>
<dbReference type="CDD" id="cd02970">
    <property type="entry name" value="PRX_like2"/>
    <property type="match status" value="1"/>
</dbReference>
<dbReference type="SUPFAM" id="SSF52833">
    <property type="entry name" value="Thioredoxin-like"/>
    <property type="match status" value="1"/>
</dbReference>
<keyword evidence="3" id="KW-0575">Peroxidase</keyword>
<dbReference type="OrthoDB" id="9805634at2"/>
<feature type="domain" description="Thioredoxin" evidence="12">
    <location>
        <begin position="50"/>
        <end position="222"/>
    </location>
</feature>
<keyword evidence="14" id="KW-1185">Reference proteome</keyword>
<dbReference type="GO" id="GO:0045454">
    <property type="term" value="P:cell redox homeostasis"/>
    <property type="evidence" value="ECO:0007669"/>
    <property type="project" value="TreeGrafter"/>
</dbReference>
<protein>
    <recommendedName>
        <fullName evidence="2">thioredoxin-dependent peroxiredoxin</fullName>
        <ecNumber evidence="2">1.11.1.24</ecNumber>
    </recommendedName>
    <alternativeName>
        <fullName evidence="8">Thioredoxin peroxidase</fullName>
    </alternativeName>
    <alternativeName>
        <fullName evidence="10">Thioredoxin-dependent peroxiredoxin Bcp</fullName>
    </alternativeName>
</protein>
<evidence type="ECO:0000256" key="3">
    <source>
        <dbReference type="ARBA" id="ARBA00022559"/>
    </source>
</evidence>
<keyword evidence="6" id="KW-1015">Disulfide bond</keyword>
<comment type="similarity">
    <text evidence="9">Belongs to the peroxiredoxin family. BCP/PrxQ subfamily.</text>
</comment>
<organism evidence="13 14">
    <name type="scientific">Labilibaculum filiforme</name>
    <dbReference type="NCBI Taxonomy" id="1940526"/>
    <lineage>
        <taxon>Bacteria</taxon>
        <taxon>Pseudomonadati</taxon>
        <taxon>Bacteroidota</taxon>
        <taxon>Bacteroidia</taxon>
        <taxon>Marinilabiliales</taxon>
        <taxon>Marinifilaceae</taxon>
        <taxon>Labilibaculum</taxon>
    </lineage>
</organism>
<evidence type="ECO:0000256" key="11">
    <source>
        <dbReference type="ARBA" id="ARBA00049091"/>
    </source>
</evidence>
<dbReference type="GO" id="GO:0005737">
    <property type="term" value="C:cytoplasm"/>
    <property type="evidence" value="ECO:0007669"/>
    <property type="project" value="TreeGrafter"/>
</dbReference>
<evidence type="ECO:0000256" key="6">
    <source>
        <dbReference type="ARBA" id="ARBA00023157"/>
    </source>
</evidence>
<dbReference type="Proteomes" id="UP000233535">
    <property type="component" value="Unassembled WGS sequence"/>
</dbReference>
<dbReference type="Pfam" id="PF00578">
    <property type="entry name" value="AhpC-TSA"/>
    <property type="match status" value="1"/>
</dbReference>